<reference evidence="2 3" key="1">
    <citation type="submission" date="2014-09" db="EMBL/GenBank/DDBJ databases">
        <title>Genome sequencing of Methyloceanibacter caenitepidi Gela4.</title>
        <authorList>
            <person name="Takeuchi M."/>
            <person name="Susumu S."/>
            <person name="Kamagata Y."/>
            <person name="Oshima K."/>
            <person name="Hattori M."/>
            <person name="Iwasaki W."/>
        </authorList>
    </citation>
    <scope>NUCLEOTIDE SEQUENCE [LARGE SCALE GENOMIC DNA]</scope>
    <source>
        <strain evidence="2 3">Gela4</strain>
    </source>
</reference>
<proteinExistence type="predicted"/>
<dbReference type="RefSeq" id="WP_045365833.1">
    <property type="nucleotide sequence ID" value="NZ_AP014648.1"/>
</dbReference>
<dbReference type="KEGG" id="mcg:GL4_1351"/>
<dbReference type="Pfam" id="PF20056">
    <property type="entry name" value="DUF6455"/>
    <property type="match status" value="1"/>
</dbReference>
<dbReference type="OrthoDB" id="7961152at2"/>
<dbReference type="Proteomes" id="UP000031643">
    <property type="component" value="Chromosome"/>
</dbReference>
<evidence type="ECO:0000259" key="1">
    <source>
        <dbReference type="Pfam" id="PF20056"/>
    </source>
</evidence>
<evidence type="ECO:0000313" key="3">
    <source>
        <dbReference type="Proteomes" id="UP000031643"/>
    </source>
</evidence>
<dbReference type="HOGENOM" id="CLU_2538655_0_0_5"/>
<dbReference type="STRING" id="1384459.GL4_1351"/>
<sequence length="83" mass="9065">MTDPKPELAGFHRQVLMEDMMETVGVEQFDVVDLDGGQSYIRARANCHACECKDACSNWLSANAAGDPQPFCPNASLFQTVKG</sequence>
<keyword evidence="3" id="KW-1185">Reference proteome</keyword>
<dbReference type="InterPro" id="IPR045601">
    <property type="entry name" value="DUF6455"/>
</dbReference>
<accession>A0A0A8K495</accession>
<evidence type="ECO:0000313" key="2">
    <source>
        <dbReference type="EMBL" id="BAQ16809.1"/>
    </source>
</evidence>
<dbReference type="AlphaFoldDB" id="A0A0A8K495"/>
<feature type="domain" description="DUF6455" evidence="1">
    <location>
        <begin position="13"/>
        <end position="82"/>
    </location>
</feature>
<dbReference type="EMBL" id="AP014648">
    <property type="protein sequence ID" value="BAQ16809.1"/>
    <property type="molecule type" value="Genomic_DNA"/>
</dbReference>
<protein>
    <recommendedName>
        <fullName evidence="1">DUF6455 domain-containing protein</fullName>
    </recommendedName>
</protein>
<organism evidence="2 3">
    <name type="scientific">Methyloceanibacter caenitepidi</name>
    <dbReference type="NCBI Taxonomy" id="1384459"/>
    <lineage>
        <taxon>Bacteria</taxon>
        <taxon>Pseudomonadati</taxon>
        <taxon>Pseudomonadota</taxon>
        <taxon>Alphaproteobacteria</taxon>
        <taxon>Hyphomicrobiales</taxon>
        <taxon>Hyphomicrobiaceae</taxon>
        <taxon>Methyloceanibacter</taxon>
    </lineage>
</organism>
<gene>
    <name evidence="2" type="ORF">GL4_1351</name>
</gene>
<name>A0A0A8K495_9HYPH</name>